<feature type="transmembrane region" description="Helical" evidence="15">
    <location>
        <begin position="132"/>
        <end position="153"/>
    </location>
</feature>
<dbReference type="InterPro" id="IPR008250">
    <property type="entry name" value="ATPase_P-typ_transduc_dom_A_sf"/>
</dbReference>
<feature type="transmembrane region" description="Helical" evidence="15">
    <location>
        <begin position="165"/>
        <end position="187"/>
    </location>
</feature>
<reference evidence="18 19" key="1">
    <citation type="submission" date="2018-07" db="EMBL/GenBank/DDBJ databases">
        <title>Halomonas montanilacus sp. nov., isolated from Lake Pengyan on Tibetan Plateau.</title>
        <authorList>
            <person name="Lu H."/>
            <person name="Xing P."/>
            <person name="Wu Q."/>
        </authorList>
    </citation>
    <scope>NUCLEOTIDE SEQUENCE [LARGE SCALE GENOMIC DNA]</scope>
    <source>
        <strain evidence="18 19">PYC7W</strain>
    </source>
</reference>
<dbReference type="SUPFAM" id="SSF81653">
    <property type="entry name" value="Calcium ATPase, transduction domain A"/>
    <property type="match status" value="1"/>
</dbReference>
<feature type="region of interest" description="Disordered" evidence="16">
    <location>
        <begin position="729"/>
        <end position="756"/>
    </location>
</feature>
<evidence type="ECO:0000256" key="7">
    <source>
        <dbReference type="ARBA" id="ARBA00022723"/>
    </source>
</evidence>
<dbReference type="InterPro" id="IPR059000">
    <property type="entry name" value="ATPase_P-type_domA"/>
</dbReference>
<evidence type="ECO:0000313" key="18">
    <source>
        <dbReference type="EMBL" id="RCV91217.1"/>
    </source>
</evidence>
<dbReference type="PANTHER" id="PTHR43520">
    <property type="entry name" value="ATP7, ISOFORM B"/>
    <property type="match status" value="1"/>
</dbReference>
<comment type="similarity">
    <text evidence="2 15">Belongs to the cation transport ATPase (P-type) (TC 3.A.3) family. Type IB subfamily.</text>
</comment>
<keyword evidence="4 15" id="KW-1003">Cell membrane</keyword>
<evidence type="ECO:0000313" key="19">
    <source>
        <dbReference type="Proteomes" id="UP000252405"/>
    </source>
</evidence>
<organism evidence="18 19">
    <name type="scientific">Billgrantia montanilacus</name>
    <dbReference type="NCBI Taxonomy" id="2282305"/>
    <lineage>
        <taxon>Bacteria</taxon>
        <taxon>Pseudomonadati</taxon>
        <taxon>Pseudomonadota</taxon>
        <taxon>Gammaproteobacteria</taxon>
        <taxon>Oceanospirillales</taxon>
        <taxon>Halomonadaceae</taxon>
        <taxon>Billgrantia</taxon>
    </lineage>
</organism>
<evidence type="ECO:0000256" key="15">
    <source>
        <dbReference type="RuleBase" id="RU362081"/>
    </source>
</evidence>
<dbReference type="InterPro" id="IPR027256">
    <property type="entry name" value="P-typ_ATPase_IB"/>
</dbReference>
<feature type="transmembrane region" description="Helical" evidence="15">
    <location>
        <begin position="680"/>
        <end position="709"/>
    </location>
</feature>
<dbReference type="SUPFAM" id="SSF55008">
    <property type="entry name" value="HMA, heavy metal-associated domain"/>
    <property type="match status" value="1"/>
</dbReference>
<dbReference type="GO" id="GO:0043682">
    <property type="term" value="F:P-type divalent copper transporter activity"/>
    <property type="evidence" value="ECO:0007669"/>
    <property type="project" value="TreeGrafter"/>
</dbReference>
<dbReference type="Pfam" id="PF00122">
    <property type="entry name" value="E1-E2_ATPase"/>
    <property type="match status" value="1"/>
</dbReference>
<dbReference type="PROSITE" id="PS00154">
    <property type="entry name" value="ATPASE_E1_E2"/>
    <property type="match status" value="1"/>
</dbReference>
<dbReference type="GO" id="GO:0016887">
    <property type="term" value="F:ATP hydrolysis activity"/>
    <property type="evidence" value="ECO:0007669"/>
    <property type="project" value="InterPro"/>
</dbReference>
<evidence type="ECO:0000259" key="17">
    <source>
        <dbReference type="PROSITE" id="PS50846"/>
    </source>
</evidence>
<dbReference type="InterPro" id="IPR023214">
    <property type="entry name" value="HAD_sf"/>
</dbReference>
<dbReference type="Pfam" id="PF00403">
    <property type="entry name" value="HMA"/>
    <property type="match status" value="1"/>
</dbReference>
<dbReference type="SUPFAM" id="SSF56784">
    <property type="entry name" value="HAD-like"/>
    <property type="match status" value="1"/>
</dbReference>
<keyword evidence="14 15" id="KW-0472">Membrane</keyword>
<dbReference type="SUPFAM" id="SSF81665">
    <property type="entry name" value="Calcium ATPase, transmembrane domain M"/>
    <property type="match status" value="1"/>
</dbReference>
<sequence>MTSSTHSESRDLAEALFSVQGLWCTSCALAVEAQLERLPGVTSASLHYPSATLLVCGQAEALDESVLASAVRRIGYRLGPPEAAGDAEARLEKESRYLILRLLIAASFGMWTMIASLLIYAGALPDAGLEQVLAWVSGAFALPVVAYAGLPFYRAAWRTLRARRPGMDALVSLGTLGAVAVSLWLLYRGLSEVYFDTAVMLILLLLAGRLVETLCRHRGLRALHALHTPPADVRRRQRGRWRSCPVEDVAPGDCLCVDQGEVLPLDGVLREGEALLDLAPLTGESAPRRCLPGDAVAAGCRNLGGSLILEVTALAGECRLDKLREQMWWQQARKGELQRLADRFAAWLSPLAVALALLTWGMALLAGVPGEDALVRALSVLVVACPCAVGLAVPLAGLAGSGQALARGVVFRDPSTFESLAGIRAAAFDKTGTLTPGEPRVLGVNVAPDGVRATLLSLAAKAARDSQHPLARALRRHLRDEGVFETEGIALAEELAGRGRRVRLDDGRELLLGSRSWLAEQGIRAPENGEEASSEILLACDGRWLGSFALGEQPLPGTGETLAGLREAGLALALISGDRRGAVESLGRTVGLSAEECYPERSPEAKARLVGALPQPSLYVGDGINDVLGLATATVGMAPLGASSAAREGAGVVLMRPGIEGVASAWWLARRTRRVMRQNLVLSGLYNALALGLAVSMAIPPLIAVLAMVASSLSVMGNSARLAWHDSAEPAAEPGEAGEPLRPGGGNFAIETKRVS</sequence>
<dbReference type="Proteomes" id="UP000252405">
    <property type="component" value="Unassembled WGS sequence"/>
</dbReference>
<dbReference type="Gene3D" id="1.20.1110.10">
    <property type="entry name" value="Calcium-transporting ATPase, transmembrane domain"/>
    <property type="match status" value="1"/>
</dbReference>
<feature type="transmembrane region" description="Helical" evidence="15">
    <location>
        <begin position="374"/>
        <end position="398"/>
    </location>
</feature>
<evidence type="ECO:0000256" key="3">
    <source>
        <dbReference type="ARBA" id="ARBA00022448"/>
    </source>
</evidence>
<evidence type="ECO:0000256" key="8">
    <source>
        <dbReference type="ARBA" id="ARBA00022741"/>
    </source>
</evidence>
<dbReference type="PANTHER" id="PTHR43520:SF5">
    <property type="entry name" value="CATION-TRANSPORTING P-TYPE ATPASE-RELATED"/>
    <property type="match status" value="1"/>
</dbReference>
<evidence type="ECO:0000256" key="2">
    <source>
        <dbReference type="ARBA" id="ARBA00006024"/>
    </source>
</evidence>
<dbReference type="Gene3D" id="3.40.50.1000">
    <property type="entry name" value="HAD superfamily/HAD-like"/>
    <property type="match status" value="1"/>
</dbReference>
<protein>
    <submittedName>
        <fullName evidence="18">Cation-transporting P-type ATPase</fullName>
    </submittedName>
</protein>
<dbReference type="AlphaFoldDB" id="A0A368U416"/>
<dbReference type="Pfam" id="PF00702">
    <property type="entry name" value="Hydrolase"/>
    <property type="match status" value="1"/>
</dbReference>
<evidence type="ECO:0000256" key="16">
    <source>
        <dbReference type="SAM" id="MobiDB-lite"/>
    </source>
</evidence>
<dbReference type="InterPro" id="IPR023299">
    <property type="entry name" value="ATPase_P-typ_cyto_dom_N"/>
</dbReference>
<dbReference type="InterPro" id="IPR006121">
    <property type="entry name" value="HMA_dom"/>
</dbReference>
<dbReference type="CDD" id="cd00371">
    <property type="entry name" value="HMA"/>
    <property type="match status" value="1"/>
</dbReference>
<keyword evidence="7 15" id="KW-0479">Metal-binding</keyword>
<evidence type="ECO:0000256" key="9">
    <source>
        <dbReference type="ARBA" id="ARBA00022840"/>
    </source>
</evidence>
<keyword evidence="10" id="KW-0460">Magnesium</keyword>
<evidence type="ECO:0000256" key="1">
    <source>
        <dbReference type="ARBA" id="ARBA00004651"/>
    </source>
</evidence>
<proteinExistence type="inferred from homology"/>
<evidence type="ECO:0000256" key="11">
    <source>
        <dbReference type="ARBA" id="ARBA00022967"/>
    </source>
</evidence>
<dbReference type="PRINTS" id="PR00119">
    <property type="entry name" value="CATATPASE"/>
</dbReference>
<feature type="transmembrane region" description="Helical" evidence="15">
    <location>
        <begin position="98"/>
        <end position="120"/>
    </location>
</feature>
<comment type="subcellular location">
    <subcellularLocation>
        <location evidence="1">Cell membrane</location>
        <topology evidence="1">Multi-pass membrane protein</topology>
    </subcellularLocation>
</comment>
<dbReference type="InterPro" id="IPR023298">
    <property type="entry name" value="ATPase_P-typ_TM_dom_sf"/>
</dbReference>
<dbReference type="NCBIfam" id="TIGR01494">
    <property type="entry name" value="ATPase_P-type"/>
    <property type="match status" value="1"/>
</dbReference>
<dbReference type="Gene3D" id="3.30.70.100">
    <property type="match status" value="1"/>
</dbReference>
<evidence type="ECO:0000256" key="10">
    <source>
        <dbReference type="ARBA" id="ARBA00022842"/>
    </source>
</evidence>
<dbReference type="GO" id="GO:0005507">
    <property type="term" value="F:copper ion binding"/>
    <property type="evidence" value="ECO:0007669"/>
    <property type="project" value="TreeGrafter"/>
</dbReference>
<keyword evidence="3" id="KW-0813">Transport</keyword>
<comment type="caution">
    <text evidence="18">The sequence shown here is derived from an EMBL/GenBank/DDBJ whole genome shotgun (WGS) entry which is preliminary data.</text>
</comment>
<dbReference type="EMBL" id="QPII01000002">
    <property type="protein sequence ID" value="RCV91217.1"/>
    <property type="molecule type" value="Genomic_DNA"/>
</dbReference>
<feature type="compositionally biased region" description="Low complexity" evidence="16">
    <location>
        <begin position="729"/>
        <end position="742"/>
    </location>
</feature>
<evidence type="ECO:0000256" key="6">
    <source>
        <dbReference type="ARBA" id="ARBA00022692"/>
    </source>
</evidence>
<dbReference type="PROSITE" id="PS50846">
    <property type="entry name" value="HMA_2"/>
    <property type="match status" value="1"/>
</dbReference>
<feature type="domain" description="HMA" evidence="17">
    <location>
        <begin position="13"/>
        <end position="79"/>
    </location>
</feature>
<keyword evidence="11" id="KW-1278">Translocase</keyword>
<name>A0A368U416_9GAMM</name>
<evidence type="ECO:0000256" key="4">
    <source>
        <dbReference type="ARBA" id="ARBA00022475"/>
    </source>
</evidence>
<keyword evidence="13" id="KW-0406">Ion transport</keyword>
<dbReference type="GO" id="GO:0005886">
    <property type="term" value="C:plasma membrane"/>
    <property type="evidence" value="ECO:0007669"/>
    <property type="project" value="UniProtKB-SubCell"/>
</dbReference>
<dbReference type="NCBIfam" id="TIGR01525">
    <property type="entry name" value="ATPase-IB_hvy"/>
    <property type="match status" value="1"/>
</dbReference>
<dbReference type="InterPro" id="IPR036412">
    <property type="entry name" value="HAD-like_sf"/>
</dbReference>
<dbReference type="RefSeq" id="WP_114477857.1">
    <property type="nucleotide sequence ID" value="NZ_QPII01000002.1"/>
</dbReference>
<dbReference type="Gene3D" id="3.40.1110.10">
    <property type="entry name" value="Calcium-transporting ATPase, cytoplasmic domain N"/>
    <property type="match status" value="1"/>
</dbReference>
<keyword evidence="5" id="KW-0597">Phosphoprotein</keyword>
<gene>
    <name evidence="18" type="ORF">DU505_04895</name>
</gene>
<dbReference type="Gene3D" id="2.70.150.10">
    <property type="entry name" value="Calcium-transporting ATPase, cytoplasmic transduction domain A"/>
    <property type="match status" value="1"/>
</dbReference>
<feature type="transmembrane region" description="Helical" evidence="15">
    <location>
        <begin position="344"/>
        <end position="368"/>
    </location>
</feature>
<keyword evidence="12 15" id="KW-1133">Transmembrane helix</keyword>
<dbReference type="GO" id="GO:0055070">
    <property type="term" value="P:copper ion homeostasis"/>
    <property type="evidence" value="ECO:0007669"/>
    <property type="project" value="TreeGrafter"/>
</dbReference>
<keyword evidence="19" id="KW-1185">Reference proteome</keyword>
<evidence type="ECO:0000256" key="13">
    <source>
        <dbReference type="ARBA" id="ARBA00023065"/>
    </source>
</evidence>
<dbReference type="GO" id="GO:0005524">
    <property type="term" value="F:ATP binding"/>
    <property type="evidence" value="ECO:0007669"/>
    <property type="project" value="UniProtKB-UniRule"/>
</dbReference>
<evidence type="ECO:0000256" key="14">
    <source>
        <dbReference type="ARBA" id="ARBA00023136"/>
    </source>
</evidence>
<dbReference type="InterPro" id="IPR001757">
    <property type="entry name" value="P_typ_ATPase"/>
</dbReference>
<keyword evidence="9 15" id="KW-0067">ATP-binding</keyword>
<keyword evidence="6 15" id="KW-0812">Transmembrane</keyword>
<keyword evidence="8 15" id="KW-0547">Nucleotide-binding</keyword>
<dbReference type="InterPro" id="IPR036163">
    <property type="entry name" value="HMA_dom_sf"/>
</dbReference>
<evidence type="ECO:0000256" key="5">
    <source>
        <dbReference type="ARBA" id="ARBA00022553"/>
    </source>
</evidence>
<dbReference type="OrthoDB" id="9814270at2"/>
<dbReference type="InterPro" id="IPR018303">
    <property type="entry name" value="ATPase_P-typ_P_site"/>
</dbReference>
<evidence type="ECO:0000256" key="12">
    <source>
        <dbReference type="ARBA" id="ARBA00022989"/>
    </source>
</evidence>
<accession>A0A368U416</accession>
<feature type="transmembrane region" description="Helical" evidence="15">
    <location>
        <begin position="193"/>
        <end position="211"/>
    </location>
</feature>